<evidence type="ECO:0000256" key="3">
    <source>
        <dbReference type="ARBA" id="ARBA00022737"/>
    </source>
</evidence>
<proteinExistence type="predicted"/>
<feature type="region of interest" description="Disordered" evidence="6">
    <location>
        <begin position="149"/>
        <end position="172"/>
    </location>
</feature>
<feature type="compositionally biased region" description="Basic and acidic residues" evidence="6">
    <location>
        <begin position="151"/>
        <end position="172"/>
    </location>
</feature>
<dbReference type="Proteomes" id="UP001634394">
    <property type="component" value="Unassembled WGS sequence"/>
</dbReference>
<evidence type="ECO:0000313" key="9">
    <source>
        <dbReference type="Proteomes" id="UP001634394"/>
    </source>
</evidence>
<keyword evidence="9" id="KW-1185">Reference proteome</keyword>
<evidence type="ECO:0000313" key="8">
    <source>
        <dbReference type="EMBL" id="KAL3836908.1"/>
    </source>
</evidence>
<comment type="subcellular location">
    <subcellularLocation>
        <location evidence="1">Secreted</location>
    </subcellularLocation>
</comment>
<evidence type="ECO:0000256" key="6">
    <source>
        <dbReference type="SAM" id="MobiDB-lite"/>
    </source>
</evidence>
<keyword evidence="7" id="KW-0812">Transmembrane</keyword>
<accession>A0ABD3TKS4</accession>
<keyword evidence="3" id="KW-0677">Repeat</keyword>
<keyword evidence="7" id="KW-0472">Membrane</keyword>
<evidence type="ECO:0000256" key="1">
    <source>
        <dbReference type="ARBA" id="ARBA00004613"/>
    </source>
</evidence>
<protein>
    <submittedName>
        <fullName evidence="8">Uncharacterized protein</fullName>
    </submittedName>
</protein>
<dbReference type="InterPro" id="IPR051041">
    <property type="entry name" value="FMRFamide-related_np"/>
</dbReference>
<reference evidence="8 9" key="1">
    <citation type="submission" date="2024-11" db="EMBL/GenBank/DDBJ databases">
        <title>Chromosome-level genome assembly of the freshwater bivalve Anodonta woodiana.</title>
        <authorList>
            <person name="Chen X."/>
        </authorList>
    </citation>
    <scope>NUCLEOTIDE SEQUENCE [LARGE SCALE GENOMIC DNA]</scope>
    <source>
        <strain evidence="8">MN2024</strain>
        <tissue evidence="8">Gills</tissue>
    </source>
</reference>
<name>A0ABD3TKS4_SINWO</name>
<dbReference type="PANTHER" id="PTHR20986:SF22">
    <property type="entry name" value="FMRFAMIDE-RELATED PEPTIDES"/>
    <property type="match status" value="1"/>
</dbReference>
<dbReference type="EMBL" id="JBJQND010000018">
    <property type="protein sequence ID" value="KAL3836908.1"/>
    <property type="molecule type" value="Genomic_DNA"/>
</dbReference>
<dbReference type="GO" id="GO:0007218">
    <property type="term" value="P:neuropeptide signaling pathway"/>
    <property type="evidence" value="ECO:0007669"/>
    <property type="project" value="UniProtKB-KW"/>
</dbReference>
<sequence>MELRVSVIYVLALLIIILQTEFISMEETKADAGGLYEPANVPLNNYDLPAERPEVSYIINGYDEPDDDEDEFQKRSSLFRFGKRRAPFRFGKRSGTLFRFGKRGSLMRFGKKSYDDSYFPIEARMPFRFGKRLDDSDLTEEKRGTLLRFGRSTDKVQKEPHTPFRFGREEDV</sequence>
<evidence type="ECO:0000256" key="2">
    <source>
        <dbReference type="ARBA" id="ARBA00022525"/>
    </source>
</evidence>
<keyword evidence="5" id="KW-0527">Neuropeptide</keyword>
<dbReference type="AlphaFoldDB" id="A0ABD3TKS4"/>
<evidence type="ECO:0000256" key="5">
    <source>
        <dbReference type="ARBA" id="ARBA00023320"/>
    </source>
</evidence>
<keyword evidence="7" id="KW-1133">Transmembrane helix</keyword>
<comment type="caution">
    <text evidence="8">The sequence shown here is derived from an EMBL/GenBank/DDBJ whole genome shotgun (WGS) entry which is preliminary data.</text>
</comment>
<organism evidence="8 9">
    <name type="scientific">Sinanodonta woodiana</name>
    <name type="common">Chinese pond mussel</name>
    <name type="synonym">Anodonta woodiana</name>
    <dbReference type="NCBI Taxonomy" id="1069815"/>
    <lineage>
        <taxon>Eukaryota</taxon>
        <taxon>Metazoa</taxon>
        <taxon>Spiralia</taxon>
        <taxon>Lophotrochozoa</taxon>
        <taxon>Mollusca</taxon>
        <taxon>Bivalvia</taxon>
        <taxon>Autobranchia</taxon>
        <taxon>Heteroconchia</taxon>
        <taxon>Palaeoheterodonta</taxon>
        <taxon>Unionida</taxon>
        <taxon>Unionoidea</taxon>
        <taxon>Unionidae</taxon>
        <taxon>Unioninae</taxon>
        <taxon>Sinanodonta</taxon>
    </lineage>
</organism>
<feature type="transmembrane region" description="Helical" evidence="7">
    <location>
        <begin position="6"/>
        <end position="23"/>
    </location>
</feature>
<keyword evidence="2" id="KW-0964">Secreted</keyword>
<evidence type="ECO:0000256" key="7">
    <source>
        <dbReference type="SAM" id="Phobius"/>
    </source>
</evidence>
<dbReference type="GO" id="GO:0005576">
    <property type="term" value="C:extracellular region"/>
    <property type="evidence" value="ECO:0007669"/>
    <property type="project" value="UniProtKB-SubCell"/>
</dbReference>
<evidence type="ECO:0000256" key="4">
    <source>
        <dbReference type="ARBA" id="ARBA00022815"/>
    </source>
</evidence>
<gene>
    <name evidence="8" type="ORF">ACJMK2_022314</name>
</gene>
<keyword evidence="4" id="KW-0027">Amidation</keyword>
<dbReference type="PANTHER" id="PTHR20986">
    <property type="entry name" value="FMRFAMIDE-RELATED PEPTIDES"/>
    <property type="match status" value="1"/>
</dbReference>